<proteinExistence type="predicted"/>
<dbReference type="AlphaFoldDB" id="A0A0A0B8X9"/>
<dbReference type="STRING" id="1408250.Q760_17845"/>
<dbReference type="EMBL" id="AXNT01000088">
    <property type="protein sequence ID" value="KGM01706.1"/>
    <property type="molecule type" value="Genomic_DNA"/>
</dbReference>
<protein>
    <submittedName>
        <fullName evidence="2">Uncharacterized protein</fullName>
    </submittedName>
</protein>
<name>A0A0A0B8X9_9CELL</name>
<reference evidence="2 3" key="1">
    <citation type="submission" date="2013-10" db="EMBL/GenBank/DDBJ databases">
        <authorList>
            <person name="Wang G."/>
            <person name="Zhuang W."/>
        </authorList>
    </citation>
    <scope>NUCLEOTIDE SEQUENCE [LARGE SCALE GENOMIC DNA]</scope>
    <source>
        <strain evidence="2 3">DSM 20118</strain>
    </source>
</reference>
<gene>
    <name evidence="2" type="ORF">Q760_17845</name>
</gene>
<evidence type="ECO:0000256" key="1">
    <source>
        <dbReference type="SAM" id="MobiDB-lite"/>
    </source>
</evidence>
<dbReference type="Proteomes" id="UP000029833">
    <property type="component" value="Unassembled WGS sequence"/>
</dbReference>
<keyword evidence="3" id="KW-1185">Reference proteome</keyword>
<sequence length="105" mass="10440">MAVPMARHGTSADDGIDLVREGPGTAGRTTMSDAPQDPDAGTQESGYGYPTLEQEVTPEVLEGGAASEGSGGSPEAGAGSAEDSDDHAPTPGELVEDPSAVEPTD</sequence>
<evidence type="ECO:0000313" key="2">
    <source>
        <dbReference type="EMBL" id="KGM01706.1"/>
    </source>
</evidence>
<comment type="caution">
    <text evidence="2">The sequence shown here is derived from an EMBL/GenBank/DDBJ whole genome shotgun (WGS) entry which is preliminary data.</text>
</comment>
<accession>A0A0A0B8X9</accession>
<evidence type="ECO:0000313" key="3">
    <source>
        <dbReference type="Proteomes" id="UP000029833"/>
    </source>
</evidence>
<organism evidence="2 3">
    <name type="scientific">Cellulomonas cellasea DSM 20118</name>
    <dbReference type="NCBI Taxonomy" id="1408250"/>
    <lineage>
        <taxon>Bacteria</taxon>
        <taxon>Bacillati</taxon>
        <taxon>Actinomycetota</taxon>
        <taxon>Actinomycetes</taxon>
        <taxon>Micrococcales</taxon>
        <taxon>Cellulomonadaceae</taxon>
        <taxon>Cellulomonas</taxon>
    </lineage>
</organism>
<feature type="region of interest" description="Disordered" evidence="1">
    <location>
        <begin position="1"/>
        <end position="105"/>
    </location>
</feature>